<evidence type="ECO:0000256" key="2">
    <source>
        <dbReference type="ARBA" id="ARBA00001946"/>
    </source>
</evidence>
<dbReference type="NCBIfam" id="TIGR00087">
    <property type="entry name" value="surE"/>
    <property type="match status" value="1"/>
</dbReference>
<dbReference type="NCBIfam" id="NF001490">
    <property type="entry name" value="PRK00346.1-4"/>
    <property type="match status" value="1"/>
</dbReference>
<dbReference type="InterPro" id="IPR030048">
    <property type="entry name" value="SurE"/>
</dbReference>
<dbReference type="GO" id="GO:0005737">
    <property type="term" value="C:cytoplasm"/>
    <property type="evidence" value="ECO:0007669"/>
    <property type="project" value="UniProtKB-SubCell"/>
</dbReference>
<dbReference type="GO" id="GO:0004309">
    <property type="term" value="F:exopolyphosphatase activity"/>
    <property type="evidence" value="ECO:0007669"/>
    <property type="project" value="TreeGrafter"/>
</dbReference>
<accession>A0A354YX37</accession>
<dbReference type="HAMAP" id="MF_00060">
    <property type="entry name" value="SurE"/>
    <property type="match status" value="1"/>
</dbReference>
<evidence type="ECO:0000256" key="4">
    <source>
        <dbReference type="ARBA" id="ARBA00011062"/>
    </source>
</evidence>
<comment type="cofactor">
    <cofactor evidence="2">
        <name>Mg(2+)</name>
        <dbReference type="ChEBI" id="CHEBI:18420"/>
    </cofactor>
</comment>
<proteinExistence type="inferred from homology"/>
<dbReference type="GO" id="GO:0008253">
    <property type="term" value="F:5'-nucleotidase activity"/>
    <property type="evidence" value="ECO:0007669"/>
    <property type="project" value="UniProtKB-UniRule"/>
</dbReference>
<feature type="binding site" evidence="9">
    <location>
        <position position="95"/>
    </location>
    <ligand>
        <name>a divalent metal cation</name>
        <dbReference type="ChEBI" id="CHEBI:60240"/>
    </ligand>
</feature>
<comment type="function">
    <text evidence="9">Nucleotidase that shows phosphatase activity on nucleoside 5'-monophosphates.</text>
</comment>
<organism evidence="11 12">
    <name type="scientific">Syntrophomonas wolfei</name>
    <dbReference type="NCBI Taxonomy" id="863"/>
    <lineage>
        <taxon>Bacteria</taxon>
        <taxon>Bacillati</taxon>
        <taxon>Bacillota</taxon>
        <taxon>Clostridia</taxon>
        <taxon>Eubacteriales</taxon>
        <taxon>Syntrophomonadaceae</taxon>
        <taxon>Syntrophomonas</taxon>
    </lineage>
</organism>
<comment type="similarity">
    <text evidence="4 9">Belongs to the SurE nucleotidase family.</text>
</comment>
<comment type="caution">
    <text evidence="11">The sequence shown here is derived from an EMBL/GenBank/DDBJ whole genome shotgun (WGS) entry which is preliminary data.</text>
</comment>
<feature type="binding site" evidence="9">
    <location>
        <position position="39"/>
    </location>
    <ligand>
        <name>a divalent metal cation</name>
        <dbReference type="ChEBI" id="CHEBI:60240"/>
    </ligand>
</feature>
<dbReference type="FunFam" id="3.40.1210.10:FF:000001">
    <property type="entry name" value="5'/3'-nucleotidase SurE"/>
    <property type="match status" value="1"/>
</dbReference>
<evidence type="ECO:0000313" key="11">
    <source>
        <dbReference type="EMBL" id="HBK52787.1"/>
    </source>
</evidence>
<feature type="domain" description="Survival protein SurE-like phosphatase/nucleotidase" evidence="10">
    <location>
        <begin position="3"/>
        <end position="188"/>
    </location>
</feature>
<keyword evidence="5 9" id="KW-0963">Cytoplasm</keyword>
<comment type="subcellular location">
    <subcellularLocation>
        <location evidence="3 9">Cytoplasm</location>
    </subcellularLocation>
</comment>
<name>A0A354YX37_9FIRM</name>
<evidence type="ECO:0000313" key="12">
    <source>
        <dbReference type="Proteomes" id="UP000263273"/>
    </source>
</evidence>
<dbReference type="Proteomes" id="UP000263273">
    <property type="component" value="Unassembled WGS sequence"/>
</dbReference>
<evidence type="ECO:0000256" key="3">
    <source>
        <dbReference type="ARBA" id="ARBA00004496"/>
    </source>
</evidence>
<protein>
    <recommendedName>
        <fullName evidence="9">5'-nucleotidase SurE</fullName>
        <ecNumber evidence="9">3.1.3.5</ecNumber>
    </recommendedName>
    <alternativeName>
        <fullName evidence="9">Nucleoside 5'-monophosphate phosphohydrolase</fullName>
    </alternativeName>
</protein>
<dbReference type="PANTHER" id="PTHR30457">
    <property type="entry name" value="5'-NUCLEOTIDASE SURE"/>
    <property type="match status" value="1"/>
</dbReference>
<evidence type="ECO:0000256" key="5">
    <source>
        <dbReference type="ARBA" id="ARBA00022490"/>
    </source>
</evidence>
<feature type="binding site" evidence="9">
    <location>
        <position position="8"/>
    </location>
    <ligand>
        <name>a divalent metal cation</name>
        <dbReference type="ChEBI" id="CHEBI:60240"/>
    </ligand>
</feature>
<evidence type="ECO:0000256" key="8">
    <source>
        <dbReference type="ARBA" id="ARBA00022801"/>
    </source>
</evidence>
<comment type="catalytic activity">
    <reaction evidence="1 9">
        <text>a ribonucleoside 5'-phosphate + H2O = a ribonucleoside + phosphate</text>
        <dbReference type="Rhea" id="RHEA:12484"/>
        <dbReference type="ChEBI" id="CHEBI:15377"/>
        <dbReference type="ChEBI" id="CHEBI:18254"/>
        <dbReference type="ChEBI" id="CHEBI:43474"/>
        <dbReference type="ChEBI" id="CHEBI:58043"/>
        <dbReference type="EC" id="3.1.3.5"/>
    </reaction>
</comment>
<dbReference type="EMBL" id="DNZF01000053">
    <property type="protein sequence ID" value="HBK52787.1"/>
    <property type="molecule type" value="Genomic_DNA"/>
</dbReference>
<dbReference type="EC" id="3.1.3.5" evidence="9"/>
<dbReference type="Gene3D" id="3.40.1210.10">
    <property type="entry name" value="Survival protein SurE-like phosphatase/nucleotidase"/>
    <property type="match status" value="1"/>
</dbReference>
<dbReference type="SUPFAM" id="SSF64167">
    <property type="entry name" value="SurE-like"/>
    <property type="match status" value="1"/>
</dbReference>
<dbReference type="Pfam" id="PF01975">
    <property type="entry name" value="SurE"/>
    <property type="match status" value="1"/>
</dbReference>
<dbReference type="NCBIfam" id="NF001492">
    <property type="entry name" value="PRK00346.2-2"/>
    <property type="match status" value="1"/>
</dbReference>
<dbReference type="GO" id="GO:0000166">
    <property type="term" value="F:nucleotide binding"/>
    <property type="evidence" value="ECO:0007669"/>
    <property type="project" value="UniProtKB-KW"/>
</dbReference>
<sequence>MRILLTNDDGIHARGIQALIGELGSIAELFVVAPDRERSGTGHSITVFDPIKVIKAKLAGIKAGWVIGGTPVDCVKLASSKLVGDNIDLVVSGINHGPNLGTDVLYSGTVSAAVEGVIMGSPSIAVSLNSFAADTDFSFAARFTRRVIQNLFKNGMEKKTLLNINIPYLCPQDIKGIRITRLGVRNYENLFEERQDPRGNTYFWMGGGVLEEPQEEDSDVNAVQHSYISITPIHFDLTDYRLVEQYRKSFSQFSHLLGDANDIF</sequence>
<evidence type="ECO:0000256" key="9">
    <source>
        <dbReference type="HAMAP-Rule" id="MF_00060"/>
    </source>
</evidence>
<dbReference type="GO" id="GO:0046872">
    <property type="term" value="F:metal ion binding"/>
    <property type="evidence" value="ECO:0007669"/>
    <property type="project" value="UniProtKB-UniRule"/>
</dbReference>
<dbReference type="GO" id="GO:0008254">
    <property type="term" value="F:3'-nucleotidase activity"/>
    <property type="evidence" value="ECO:0007669"/>
    <property type="project" value="TreeGrafter"/>
</dbReference>
<dbReference type="STRING" id="378794.GCA_001570625_02307"/>
<reference evidence="11 12" key="1">
    <citation type="journal article" date="2018" name="Nat. Biotechnol.">
        <title>A standardized bacterial taxonomy based on genome phylogeny substantially revises the tree of life.</title>
        <authorList>
            <person name="Parks D.H."/>
            <person name="Chuvochina M."/>
            <person name="Waite D.W."/>
            <person name="Rinke C."/>
            <person name="Skarshewski A."/>
            <person name="Chaumeil P.A."/>
            <person name="Hugenholtz P."/>
        </authorList>
    </citation>
    <scope>NUCLEOTIDE SEQUENCE [LARGE SCALE GENOMIC DNA]</scope>
    <source>
        <strain evidence="11">UBA10948</strain>
    </source>
</reference>
<feature type="binding site" evidence="9">
    <location>
        <position position="9"/>
    </location>
    <ligand>
        <name>a divalent metal cation</name>
        <dbReference type="ChEBI" id="CHEBI:60240"/>
    </ligand>
</feature>
<keyword evidence="8 9" id="KW-0378">Hydrolase</keyword>
<comment type="cofactor">
    <cofactor evidence="9">
        <name>a divalent metal cation</name>
        <dbReference type="ChEBI" id="CHEBI:60240"/>
    </cofactor>
    <text evidence="9">Binds 1 divalent metal cation per subunit.</text>
</comment>
<dbReference type="PANTHER" id="PTHR30457:SF12">
    <property type="entry name" value="5'_3'-NUCLEOTIDASE SURE"/>
    <property type="match status" value="1"/>
</dbReference>
<evidence type="ECO:0000256" key="6">
    <source>
        <dbReference type="ARBA" id="ARBA00022723"/>
    </source>
</evidence>
<evidence type="ECO:0000259" key="10">
    <source>
        <dbReference type="Pfam" id="PF01975"/>
    </source>
</evidence>
<dbReference type="InterPro" id="IPR002828">
    <property type="entry name" value="SurE-like_Pase/nucleotidase"/>
</dbReference>
<dbReference type="AlphaFoldDB" id="A0A354YX37"/>
<evidence type="ECO:0000256" key="7">
    <source>
        <dbReference type="ARBA" id="ARBA00022741"/>
    </source>
</evidence>
<dbReference type="RefSeq" id="WP_061214737.1">
    <property type="nucleotide sequence ID" value="NZ_DCDX01000098.1"/>
</dbReference>
<dbReference type="InterPro" id="IPR036523">
    <property type="entry name" value="SurE-like_sf"/>
</dbReference>
<gene>
    <name evidence="9" type="primary">surE</name>
    <name evidence="11" type="ORF">DDZ44_02470</name>
</gene>
<keyword evidence="7 9" id="KW-0547">Nucleotide-binding</keyword>
<evidence type="ECO:0000256" key="1">
    <source>
        <dbReference type="ARBA" id="ARBA00000815"/>
    </source>
</evidence>
<keyword evidence="6 9" id="KW-0479">Metal-binding</keyword>